<feature type="compositionally biased region" description="Pro residues" evidence="1">
    <location>
        <begin position="504"/>
        <end position="515"/>
    </location>
</feature>
<feature type="region of interest" description="Disordered" evidence="1">
    <location>
        <begin position="503"/>
        <end position="532"/>
    </location>
</feature>
<feature type="compositionally biased region" description="Basic and acidic residues" evidence="1">
    <location>
        <begin position="99"/>
        <end position="108"/>
    </location>
</feature>
<feature type="transmembrane region" description="Helical" evidence="2">
    <location>
        <begin position="430"/>
        <end position="448"/>
    </location>
</feature>
<name>A0AAE1KS76_PETCI</name>
<evidence type="ECO:0000313" key="4">
    <source>
        <dbReference type="Proteomes" id="UP001286313"/>
    </source>
</evidence>
<dbReference type="AlphaFoldDB" id="A0AAE1KS76"/>
<feature type="region of interest" description="Disordered" evidence="1">
    <location>
        <begin position="99"/>
        <end position="241"/>
    </location>
</feature>
<feature type="compositionally biased region" description="Basic and acidic residues" evidence="1">
    <location>
        <begin position="167"/>
        <end position="179"/>
    </location>
</feature>
<protein>
    <submittedName>
        <fullName evidence="3">Uncharacterized protein</fullName>
    </submittedName>
</protein>
<comment type="caution">
    <text evidence="3">The sequence shown here is derived from an EMBL/GenBank/DDBJ whole genome shotgun (WGS) entry which is preliminary data.</text>
</comment>
<dbReference type="EMBL" id="JAWQEG010000927">
    <property type="protein sequence ID" value="KAK3883971.1"/>
    <property type="molecule type" value="Genomic_DNA"/>
</dbReference>
<feature type="compositionally biased region" description="Basic residues" evidence="1">
    <location>
        <begin position="230"/>
        <end position="241"/>
    </location>
</feature>
<feature type="compositionally biased region" description="Polar residues" evidence="1">
    <location>
        <begin position="145"/>
        <end position="161"/>
    </location>
</feature>
<accession>A0AAE1KS76</accession>
<dbReference type="Proteomes" id="UP001286313">
    <property type="component" value="Unassembled WGS sequence"/>
</dbReference>
<feature type="compositionally biased region" description="Acidic residues" evidence="1">
    <location>
        <begin position="131"/>
        <end position="144"/>
    </location>
</feature>
<feature type="compositionally biased region" description="Pro residues" evidence="1">
    <location>
        <begin position="15"/>
        <end position="24"/>
    </location>
</feature>
<keyword evidence="2" id="KW-1133">Transmembrane helix</keyword>
<keyword evidence="2" id="KW-0812">Transmembrane</keyword>
<keyword evidence="4" id="KW-1185">Reference proteome</keyword>
<gene>
    <name evidence="3" type="ORF">Pcinc_011724</name>
</gene>
<evidence type="ECO:0000313" key="3">
    <source>
        <dbReference type="EMBL" id="KAK3883971.1"/>
    </source>
</evidence>
<feature type="transmembrane region" description="Helical" evidence="2">
    <location>
        <begin position="476"/>
        <end position="495"/>
    </location>
</feature>
<keyword evidence="2" id="KW-0472">Membrane</keyword>
<organism evidence="3 4">
    <name type="scientific">Petrolisthes cinctipes</name>
    <name type="common">Flat porcelain crab</name>
    <dbReference type="NCBI Taxonomy" id="88211"/>
    <lineage>
        <taxon>Eukaryota</taxon>
        <taxon>Metazoa</taxon>
        <taxon>Ecdysozoa</taxon>
        <taxon>Arthropoda</taxon>
        <taxon>Crustacea</taxon>
        <taxon>Multicrustacea</taxon>
        <taxon>Malacostraca</taxon>
        <taxon>Eumalacostraca</taxon>
        <taxon>Eucarida</taxon>
        <taxon>Decapoda</taxon>
        <taxon>Pleocyemata</taxon>
        <taxon>Anomura</taxon>
        <taxon>Galatheoidea</taxon>
        <taxon>Porcellanidae</taxon>
        <taxon>Petrolisthes</taxon>
    </lineage>
</organism>
<sequence length="556" mass="62531">MSGEKTSKTTAPGYLSPPPPPPPSTCDSSESGLDETSEPPSPRMSRAFDTEIDDQLVRRRKRGGEEEEVTVQSSSSGSIRLDYYTDKAVMQNYQKRIAKEVTDKESHKYSSKLVTSSHDRKHIPSVNGEETTPEVIEEISDSEADSNSTTAPDDSAVTHSFTFPLLSHKESEEVHRENESELQPAVGGPMSEGALPPDSTSVKSKTRTKKLSGSQVTNKDARDSDSSVSSRKKGSNKKAKIKSKFAPGSLEYIDERLRGRIFSGWVEERRWVEGINGYRDVIEVDEWEVEMNQQLKAIVACIPGVQEGTRWINITSPNRTTPNFCLWVFLDAPPRPGHYWFSVAAVKLQPQFGLQVVVKEIRQIHFHDGETAEKRQRRQMRRQGSSTSGEFEYVNEQVKDWLEQAQQLTLTSVWAAVSSTITFSNIRESIRFVMVLVMTLVLGLVMVVKESHHLGLRFIREAGIFFHNITPFMQTVLAFVEKIVGGMYLLVAMVYRDLRRPGRPSVPPPPPPHSPYPRALLPPTVHPATPNVSQQVKYVPPERWVFRTQDRDTPSS</sequence>
<evidence type="ECO:0000256" key="2">
    <source>
        <dbReference type="SAM" id="Phobius"/>
    </source>
</evidence>
<reference evidence="3" key="1">
    <citation type="submission" date="2023-10" db="EMBL/GenBank/DDBJ databases">
        <title>Genome assemblies of two species of porcelain crab, Petrolisthes cinctipes and Petrolisthes manimaculis (Anomura: Porcellanidae).</title>
        <authorList>
            <person name="Angst P."/>
        </authorList>
    </citation>
    <scope>NUCLEOTIDE SEQUENCE</scope>
    <source>
        <strain evidence="3">PB745_01</strain>
        <tissue evidence="3">Gill</tissue>
    </source>
</reference>
<evidence type="ECO:0000256" key="1">
    <source>
        <dbReference type="SAM" id="MobiDB-lite"/>
    </source>
</evidence>
<feature type="region of interest" description="Disordered" evidence="1">
    <location>
        <begin position="1"/>
        <end position="83"/>
    </location>
</feature>
<proteinExistence type="predicted"/>